<dbReference type="Proteomes" id="UP000321121">
    <property type="component" value="Unassembled WGS sequence"/>
</dbReference>
<evidence type="ECO:0008006" key="6">
    <source>
        <dbReference type="Google" id="ProtNLM"/>
    </source>
</evidence>
<dbReference type="InterPro" id="IPR029058">
    <property type="entry name" value="AB_hydrolase_fold"/>
</dbReference>
<feature type="chain" id="PRO_5046887817" description="Esterase" evidence="3">
    <location>
        <begin position="36"/>
        <end position="314"/>
    </location>
</feature>
<proteinExistence type="inferred from homology"/>
<dbReference type="InterPro" id="IPR000801">
    <property type="entry name" value="Esterase-like"/>
</dbReference>
<dbReference type="Pfam" id="PF00756">
    <property type="entry name" value="Esterase"/>
    <property type="match status" value="1"/>
</dbReference>
<name>A0ABQ0U4J6_9GAMM</name>
<organism evidence="4 5">
    <name type="scientific">Halomonas halophila</name>
    <dbReference type="NCBI Taxonomy" id="29573"/>
    <lineage>
        <taxon>Bacteria</taxon>
        <taxon>Pseudomonadati</taxon>
        <taxon>Pseudomonadota</taxon>
        <taxon>Gammaproteobacteria</taxon>
        <taxon>Oceanospirillales</taxon>
        <taxon>Halomonadaceae</taxon>
        <taxon>Halomonas</taxon>
    </lineage>
</organism>
<evidence type="ECO:0000256" key="2">
    <source>
        <dbReference type="ARBA" id="ARBA00022801"/>
    </source>
</evidence>
<keyword evidence="2" id="KW-0378">Hydrolase</keyword>
<sequence length="314" mass="34095">MFAAGHHGMPWCPVHLRAALRTGLLALCWAVASMAQGAMPPGVTLPESREFTLASADTGGDYLIQVALPDASPPAGGYPVLYLLDGNARLPLVQAARDTLTRRGPEADGSPWLIVAIGYPGVERFARERRAVDYTPTVAWRAERDDGHGGAEAFLDFIETRLKPAIAARFPVDTEREALFGHSYGGLLTVHALMTRPSSFARYIAISPSLWWYGEAPLAHLAALGVSEREDGEAPRVMIGVGGDEQTPREGELGTPRAERLRERAMVDNARRFADWLAAHRPGWRVGFSVFPGEDHGSVMWPATRAALAFLHSP</sequence>
<evidence type="ECO:0000256" key="3">
    <source>
        <dbReference type="SAM" id="SignalP"/>
    </source>
</evidence>
<reference evidence="4 5" key="1">
    <citation type="submission" date="2019-07" db="EMBL/GenBank/DDBJ databases">
        <title>Whole genome shotgun sequence of Halomonas halophila NBRC 102604.</title>
        <authorList>
            <person name="Hosoyama A."/>
            <person name="Uohara A."/>
            <person name="Ohji S."/>
            <person name="Ichikawa N."/>
        </authorList>
    </citation>
    <scope>NUCLEOTIDE SEQUENCE [LARGE SCALE GENOMIC DNA]</scope>
    <source>
        <strain evidence="4 5">NBRC 102604</strain>
    </source>
</reference>
<feature type="signal peptide" evidence="3">
    <location>
        <begin position="1"/>
        <end position="35"/>
    </location>
</feature>
<protein>
    <recommendedName>
        <fullName evidence="6">Esterase</fullName>
    </recommendedName>
</protein>
<keyword evidence="5" id="KW-1185">Reference proteome</keyword>
<dbReference type="EMBL" id="BJUS01000020">
    <property type="protein sequence ID" value="GEK73368.1"/>
    <property type="molecule type" value="Genomic_DNA"/>
</dbReference>
<comment type="caution">
    <text evidence="4">The sequence shown here is derived from an EMBL/GenBank/DDBJ whole genome shotgun (WGS) entry which is preliminary data.</text>
</comment>
<dbReference type="InterPro" id="IPR052558">
    <property type="entry name" value="Siderophore_Hydrolase_D"/>
</dbReference>
<dbReference type="PANTHER" id="PTHR40841:SF2">
    <property type="entry name" value="SIDEROPHORE-DEGRADING ESTERASE (EUROFUNG)"/>
    <property type="match status" value="1"/>
</dbReference>
<keyword evidence="3" id="KW-0732">Signal</keyword>
<dbReference type="Gene3D" id="3.40.50.1820">
    <property type="entry name" value="alpha/beta hydrolase"/>
    <property type="match status" value="1"/>
</dbReference>
<accession>A0ABQ0U4J6</accession>
<gene>
    <name evidence="4" type="ORF">HHA04nite_19120</name>
</gene>
<comment type="similarity">
    <text evidence="1">Belongs to the esterase D family.</text>
</comment>
<evidence type="ECO:0000313" key="5">
    <source>
        <dbReference type="Proteomes" id="UP000321121"/>
    </source>
</evidence>
<dbReference type="PANTHER" id="PTHR40841">
    <property type="entry name" value="SIDEROPHORE TRIACETYLFUSARININE C ESTERASE"/>
    <property type="match status" value="1"/>
</dbReference>
<evidence type="ECO:0000256" key="1">
    <source>
        <dbReference type="ARBA" id="ARBA00005622"/>
    </source>
</evidence>
<dbReference type="RefSeq" id="WP_186810077.1">
    <property type="nucleotide sequence ID" value="NZ_BJUS01000020.1"/>
</dbReference>
<dbReference type="SUPFAM" id="SSF53474">
    <property type="entry name" value="alpha/beta-Hydrolases"/>
    <property type="match status" value="1"/>
</dbReference>
<evidence type="ECO:0000313" key="4">
    <source>
        <dbReference type="EMBL" id="GEK73368.1"/>
    </source>
</evidence>